<keyword evidence="1" id="KW-0479">Metal-binding</keyword>
<name>A0ABS5Y5Y9_9CYAN</name>
<evidence type="ECO:0000259" key="2">
    <source>
        <dbReference type="PROSITE" id="PS51819"/>
    </source>
</evidence>
<dbReference type="PROSITE" id="PS51819">
    <property type="entry name" value="VOC"/>
    <property type="match status" value="1"/>
</dbReference>
<dbReference type="Proteomes" id="UP001196661">
    <property type="component" value="Unassembled WGS sequence"/>
</dbReference>
<dbReference type="InterPro" id="IPR004360">
    <property type="entry name" value="Glyas_Fos-R_dOase_dom"/>
</dbReference>
<dbReference type="PANTHER" id="PTHR43048:SF3">
    <property type="entry name" value="METHYLMALONYL-COA EPIMERASE, MITOCHONDRIAL"/>
    <property type="match status" value="1"/>
</dbReference>
<keyword evidence="4" id="KW-1185">Reference proteome</keyword>
<organism evidence="3 4">
    <name type="scientific">Leptothoe kymatousa TAU-MAC 1615</name>
    <dbReference type="NCBI Taxonomy" id="2364775"/>
    <lineage>
        <taxon>Bacteria</taxon>
        <taxon>Bacillati</taxon>
        <taxon>Cyanobacteriota</taxon>
        <taxon>Cyanophyceae</taxon>
        <taxon>Nodosilineales</taxon>
        <taxon>Cymatolegaceae</taxon>
        <taxon>Leptothoe</taxon>
        <taxon>Leptothoe kymatousa</taxon>
    </lineage>
</organism>
<accession>A0ABS5Y5Y9</accession>
<dbReference type="InterPro" id="IPR051785">
    <property type="entry name" value="MMCE/EMCE_epimerase"/>
</dbReference>
<dbReference type="EMBL" id="JADOER010000009">
    <property type="protein sequence ID" value="MBT9312764.1"/>
    <property type="molecule type" value="Genomic_DNA"/>
</dbReference>
<evidence type="ECO:0000256" key="1">
    <source>
        <dbReference type="ARBA" id="ARBA00022723"/>
    </source>
</evidence>
<gene>
    <name evidence="3" type="ORF">IXB28_11145</name>
</gene>
<feature type="domain" description="VOC" evidence="2">
    <location>
        <begin position="11"/>
        <end position="137"/>
    </location>
</feature>
<dbReference type="PANTHER" id="PTHR43048">
    <property type="entry name" value="METHYLMALONYL-COA EPIMERASE"/>
    <property type="match status" value="1"/>
</dbReference>
<reference evidence="3 4" key="1">
    <citation type="journal article" date="2021" name="Mar. Drugs">
        <title>Genome Reduction and Secondary Metabolism of the Marine Sponge-Associated Cyanobacterium Leptothoe.</title>
        <authorList>
            <person name="Konstantinou D."/>
            <person name="Popin R.V."/>
            <person name="Fewer D.P."/>
            <person name="Sivonen K."/>
            <person name="Gkelis S."/>
        </authorList>
    </citation>
    <scope>NUCLEOTIDE SEQUENCE [LARGE SCALE GENOMIC DNA]</scope>
    <source>
        <strain evidence="3 4">TAU-MAC 1615</strain>
    </source>
</reference>
<dbReference type="RefSeq" id="WP_215618651.1">
    <property type="nucleotide sequence ID" value="NZ_JADOER010000009.1"/>
</dbReference>
<dbReference type="SUPFAM" id="SSF54593">
    <property type="entry name" value="Glyoxalase/Bleomycin resistance protein/Dihydroxybiphenyl dioxygenase"/>
    <property type="match status" value="1"/>
</dbReference>
<dbReference type="InterPro" id="IPR037523">
    <property type="entry name" value="VOC_core"/>
</dbReference>
<comment type="caution">
    <text evidence="3">The sequence shown here is derived from an EMBL/GenBank/DDBJ whole genome shotgun (WGS) entry which is preliminary data.</text>
</comment>
<sequence>MNTLSPTSPRTAIDVGLVTANLERSLHFYRDLLGLTVVQELTTALIGQGRMVQLSHGQSLLKLVEFKTTPTHPISTDIAVACGYRYITLLTNNIYEILTKLEREAAMIRLKATRLPNGSIIAMVKDPDGNIVEFSQEPLGA</sequence>
<dbReference type="InterPro" id="IPR029068">
    <property type="entry name" value="Glyas_Bleomycin-R_OHBP_Dase"/>
</dbReference>
<evidence type="ECO:0000313" key="3">
    <source>
        <dbReference type="EMBL" id="MBT9312764.1"/>
    </source>
</evidence>
<dbReference type="CDD" id="cd06587">
    <property type="entry name" value="VOC"/>
    <property type="match status" value="1"/>
</dbReference>
<evidence type="ECO:0000313" key="4">
    <source>
        <dbReference type="Proteomes" id="UP001196661"/>
    </source>
</evidence>
<protein>
    <submittedName>
        <fullName evidence="3">VOC family protein</fullName>
    </submittedName>
</protein>
<dbReference type="Gene3D" id="3.10.180.10">
    <property type="entry name" value="2,3-Dihydroxybiphenyl 1,2-Dioxygenase, domain 1"/>
    <property type="match status" value="1"/>
</dbReference>
<dbReference type="Pfam" id="PF00903">
    <property type="entry name" value="Glyoxalase"/>
    <property type="match status" value="1"/>
</dbReference>
<proteinExistence type="predicted"/>